<dbReference type="SMART" id="SM00382">
    <property type="entry name" value="AAA"/>
    <property type="match status" value="1"/>
</dbReference>
<feature type="transmembrane region" description="Helical" evidence="10">
    <location>
        <begin position="20"/>
        <end position="45"/>
    </location>
</feature>
<dbReference type="PROSITE" id="PS50929">
    <property type="entry name" value="ABC_TM1F"/>
    <property type="match status" value="1"/>
</dbReference>
<dbReference type="PANTHER" id="PTHR24221:SF651">
    <property type="entry name" value="HEAVY METAL TOLERANCE PROTEIN"/>
    <property type="match status" value="1"/>
</dbReference>
<dbReference type="InterPro" id="IPR017871">
    <property type="entry name" value="ABC_transporter-like_CS"/>
</dbReference>
<feature type="transmembrane region" description="Helical" evidence="10">
    <location>
        <begin position="374"/>
        <end position="394"/>
    </location>
</feature>
<comment type="similarity">
    <text evidence="8">Belongs to the ABC transporter superfamily. ABCB family. Heavy Metal importer (TC 3.A.1.210) subfamily.</text>
</comment>
<feature type="region of interest" description="Disordered" evidence="9">
    <location>
        <begin position="817"/>
        <end position="873"/>
    </location>
</feature>
<keyword evidence="7 10" id="KW-0472">Membrane</keyword>
<dbReference type="OrthoDB" id="6500128at2759"/>
<keyword evidence="3 10" id="KW-0812">Transmembrane</keyword>
<keyword evidence="6 10" id="KW-1133">Transmembrane helix</keyword>
<sequence length="1059" mass="117356">MMLGLQVSEQAAQHVVRILHYAYPVVLFLWFAGAQVVAACTLANLRTDLKPHRRAMAIWLQLAVIACYTAEAAILIARTLIRPSWWCGQHNVLYLIPSIIIWFILEIALLENLQPVWLTYFSCWGLAVVVELILVTARTAYLETNEPFDVARLWVQAVRLLVLVSLPVLTVILKEPDTKTVGDVEERSALLGAGNDNQQTDSYGSIDPSEDDPYNDPEAKAKLLERMEKSGSWLAYAKSFKIFLPYIWPSKDRYVQACGVMVGVCLLIERAVQVLVPYQMGVVVDSLTADSTHAPWKAVSLLILYRWLNSGSGLDWFRNYFWVIVDQFSYKAVTTSAYNHVMSLSYDFHSEKKSGEIMTIVSQGRSIGELVQSILFTFAPMVADMFIAFGYFLIFYNAYMALIVFGVCVLYLWATTRLASLKNRVRRDVNAAMRNESNVMMESMSSWTTVSYFNQIRYEQNRYMEAVDRYQVAEKDWVVGISTISVVQSLIFTVGLLMACFLAIYEISTGARPVGSFVTLLSYWSQLSSPLAVFSSLYRNVMNKLLDAEKLLSVFQRTSSIVDKPDALELTDVRGEIVFDNVCFHYDERKPVLRDISFRVAPGSTVALVGETGGGKTTCLRLLFRFYDVTSGSIKVDGHDVRDVTLKSLRDNMGVVPQDPQLFNDTIMNNLKYANLDATDEEVFAATRAASIHDKIMSFPDKYQSKVGERGVKLSGGELQRVAIARAILRNPKIILLDEATSMIDVDTERQIQAAFNALAKDRTMFIIAHRLSTIMNADLIIVVKDGAMVESGNHDELLSIPDGKYRQLWEKQGKHIQRASGQETSILDETIPETGLDKPMTPTKAQKKTSTLSKDKAASKKEDPGVGVQPPSKILAEALSKLDTRKITSTTASGRESDSNSTTVVQTSTQTSTCPSPTELHLDGPPTEISQGPEKTSDSMRRRSSLIPIKAPLAEGSTAQHNIPSKTSRDSLTAKSPGSKKNTGKTTPTSTPKPQESAKRDVVVKNVTNTTTTHAKPSSIPQTNAKPPGKNRARSGTILKDENTAKNTTSSSSSTGGV</sequence>
<dbReference type="SUPFAM" id="SSF90123">
    <property type="entry name" value="ABC transporter transmembrane region"/>
    <property type="match status" value="1"/>
</dbReference>
<feature type="compositionally biased region" description="Basic and acidic residues" evidence="9">
    <location>
        <begin position="854"/>
        <end position="865"/>
    </location>
</feature>
<feature type="transmembrane region" description="Helical" evidence="10">
    <location>
        <begin position="92"/>
        <end position="110"/>
    </location>
</feature>
<keyword evidence="5" id="KW-0067">ATP-binding</keyword>
<feature type="compositionally biased region" description="Polar residues" evidence="9">
    <location>
        <begin position="1015"/>
        <end position="1026"/>
    </location>
</feature>
<reference evidence="13 14" key="1">
    <citation type="submission" date="2019-04" db="EMBL/GenBank/DDBJ databases">
        <title>Comparative genomics and transcriptomics to analyze fruiting body development in filamentous ascomycetes.</title>
        <authorList>
            <consortium name="DOE Joint Genome Institute"/>
            <person name="Lutkenhaus R."/>
            <person name="Traeger S."/>
            <person name="Breuer J."/>
            <person name="Kuo A."/>
            <person name="Lipzen A."/>
            <person name="Pangilinan J."/>
            <person name="Dilworth D."/>
            <person name="Sandor L."/>
            <person name="Poggeler S."/>
            <person name="Barry K."/>
            <person name="Grigoriev I.V."/>
            <person name="Nowrousian M."/>
        </authorList>
    </citation>
    <scope>NUCLEOTIDE SEQUENCE [LARGE SCALE GENOMIC DNA]</scope>
    <source>
        <strain evidence="13 14">CBS 389.68</strain>
    </source>
</reference>
<evidence type="ECO:0000256" key="1">
    <source>
        <dbReference type="ARBA" id="ARBA00004141"/>
    </source>
</evidence>
<dbReference type="InterPro" id="IPR003439">
    <property type="entry name" value="ABC_transporter-like_ATP-bd"/>
</dbReference>
<feature type="transmembrane region" description="Helical" evidence="10">
    <location>
        <begin position="477"/>
        <end position="505"/>
    </location>
</feature>
<proteinExistence type="inferred from homology"/>
<feature type="region of interest" description="Disordered" evidence="9">
    <location>
        <begin position="889"/>
        <end position="1059"/>
    </location>
</feature>
<evidence type="ECO:0000259" key="12">
    <source>
        <dbReference type="PROSITE" id="PS50929"/>
    </source>
</evidence>
<feature type="transmembrane region" description="Helical" evidence="10">
    <location>
        <begin position="57"/>
        <end position="80"/>
    </location>
</feature>
<organism evidence="13 14">
    <name type="scientific">Ascodesmis nigricans</name>
    <dbReference type="NCBI Taxonomy" id="341454"/>
    <lineage>
        <taxon>Eukaryota</taxon>
        <taxon>Fungi</taxon>
        <taxon>Dikarya</taxon>
        <taxon>Ascomycota</taxon>
        <taxon>Pezizomycotina</taxon>
        <taxon>Pezizomycetes</taxon>
        <taxon>Pezizales</taxon>
        <taxon>Ascodesmidaceae</taxon>
        <taxon>Ascodesmis</taxon>
    </lineage>
</organism>
<comment type="subcellular location">
    <subcellularLocation>
        <location evidence="1">Membrane</location>
        <topology evidence="1">Multi-pass membrane protein</topology>
    </subcellularLocation>
</comment>
<dbReference type="GO" id="GO:0005774">
    <property type="term" value="C:vacuolar membrane"/>
    <property type="evidence" value="ECO:0007669"/>
    <property type="project" value="TreeGrafter"/>
</dbReference>
<feature type="compositionally biased region" description="Low complexity" evidence="9">
    <location>
        <begin position="1005"/>
        <end position="1014"/>
    </location>
</feature>
<dbReference type="Gene3D" id="1.20.1560.10">
    <property type="entry name" value="ABC transporter type 1, transmembrane domain"/>
    <property type="match status" value="1"/>
</dbReference>
<dbReference type="FunFam" id="3.40.50.300:FF:000186">
    <property type="entry name" value="ATP-binding cassette sub-family B member 7, mitochondrial"/>
    <property type="match status" value="1"/>
</dbReference>
<dbReference type="PANTHER" id="PTHR24221">
    <property type="entry name" value="ATP-BINDING CASSETTE SUB-FAMILY B"/>
    <property type="match status" value="1"/>
</dbReference>
<evidence type="ECO:0000256" key="8">
    <source>
        <dbReference type="ARBA" id="ARBA00024363"/>
    </source>
</evidence>
<feature type="compositionally biased region" description="Low complexity" evidence="9">
    <location>
        <begin position="976"/>
        <end position="995"/>
    </location>
</feature>
<dbReference type="STRING" id="341454.A0A4S2MXH4"/>
<evidence type="ECO:0000256" key="4">
    <source>
        <dbReference type="ARBA" id="ARBA00022741"/>
    </source>
</evidence>
<feature type="domain" description="ABC transporter" evidence="11">
    <location>
        <begin position="577"/>
        <end position="811"/>
    </location>
</feature>
<dbReference type="InParanoid" id="A0A4S2MXH4"/>
<feature type="compositionally biased region" description="Polar residues" evidence="9">
    <location>
        <begin position="958"/>
        <end position="975"/>
    </location>
</feature>
<gene>
    <name evidence="13" type="ORF">EX30DRAFT_371407</name>
</gene>
<evidence type="ECO:0000256" key="7">
    <source>
        <dbReference type="ARBA" id="ARBA00023136"/>
    </source>
</evidence>
<dbReference type="InterPro" id="IPR003593">
    <property type="entry name" value="AAA+_ATPase"/>
</dbReference>
<dbReference type="Proteomes" id="UP000298138">
    <property type="component" value="Unassembled WGS sequence"/>
</dbReference>
<dbReference type="GO" id="GO:0016887">
    <property type="term" value="F:ATP hydrolysis activity"/>
    <property type="evidence" value="ECO:0007669"/>
    <property type="project" value="InterPro"/>
</dbReference>
<evidence type="ECO:0000256" key="3">
    <source>
        <dbReference type="ARBA" id="ARBA00022692"/>
    </source>
</evidence>
<evidence type="ECO:0000256" key="5">
    <source>
        <dbReference type="ARBA" id="ARBA00022840"/>
    </source>
</evidence>
<dbReference type="EMBL" id="ML220119">
    <property type="protein sequence ID" value="TGZ81402.1"/>
    <property type="molecule type" value="Genomic_DNA"/>
</dbReference>
<dbReference type="Pfam" id="PF00005">
    <property type="entry name" value="ABC_tran"/>
    <property type="match status" value="1"/>
</dbReference>
<dbReference type="InterPro" id="IPR027417">
    <property type="entry name" value="P-loop_NTPase"/>
</dbReference>
<evidence type="ECO:0000256" key="6">
    <source>
        <dbReference type="ARBA" id="ARBA00022989"/>
    </source>
</evidence>
<name>A0A4S2MXH4_9PEZI</name>
<evidence type="ECO:0000313" key="14">
    <source>
        <dbReference type="Proteomes" id="UP000298138"/>
    </source>
</evidence>
<dbReference type="CDD" id="cd18583">
    <property type="entry name" value="ABC_6TM_HMT1"/>
    <property type="match status" value="1"/>
</dbReference>
<keyword evidence="2" id="KW-0813">Transport</keyword>
<feature type="transmembrane region" description="Helical" evidence="10">
    <location>
        <begin position="117"/>
        <end position="141"/>
    </location>
</feature>
<dbReference type="Pfam" id="PF00664">
    <property type="entry name" value="ABC_membrane"/>
    <property type="match status" value="1"/>
</dbReference>
<evidence type="ECO:0008006" key="15">
    <source>
        <dbReference type="Google" id="ProtNLM"/>
    </source>
</evidence>
<feature type="transmembrane region" description="Helical" evidence="10">
    <location>
        <begin position="153"/>
        <end position="173"/>
    </location>
</feature>
<feature type="transmembrane region" description="Helical" evidence="10">
    <location>
        <begin position="400"/>
        <end position="419"/>
    </location>
</feature>
<dbReference type="PROSITE" id="PS00211">
    <property type="entry name" value="ABC_TRANSPORTER_1"/>
    <property type="match status" value="1"/>
</dbReference>
<keyword evidence="4" id="KW-0547">Nucleotide-binding</keyword>
<evidence type="ECO:0000256" key="10">
    <source>
        <dbReference type="SAM" id="Phobius"/>
    </source>
</evidence>
<dbReference type="InterPro" id="IPR036640">
    <property type="entry name" value="ABC1_TM_sf"/>
</dbReference>
<dbReference type="GO" id="GO:0005524">
    <property type="term" value="F:ATP binding"/>
    <property type="evidence" value="ECO:0007669"/>
    <property type="project" value="UniProtKB-KW"/>
</dbReference>
<accession>A0A4S2MXH4</accession>
<dbReference type="GO" id="GO:0000041">
    <property type="term" value="P:transition metal ion transport"/>
    <property type="evidence" value="ECO:0007669"/>
    <property type="project" value="UniProtKB-ARBA"/>
</dbReference>
<dbReference type="InterPro" id="IPR011527">
    <property type="entry name" value="ABC1_TM_dom"/>
</dbReference>
<evidence type="ECO:0000256" key="2">
    <source>
        <dbReference type="ARBA" id="ARBA00022448"/>
    </source>
</evidence>
<dbReference type="PROSITE" id="PS50893">
    <property type="entry name" value="ABC_TRANSPORTER_2"/>
    <property type="match status" value="1"/>
</dbReference>
<feature type="compositionally biased region" description="Low complexity" evidence="9">
    <location>
        <begin position="1049"/>
        <end position="1059"/>
    </location>
</feature>
<dbReference type="SUPFAM" id="SSF52540">
    <property type="entry name" value="P-loop containing nucleoside triphosphate hydrolases"/>
    <property type="match status" value="1"/>
</dbReference>
<evidence type="ECO:0000313" key="13">
    <source>
        <dbReference type="EMBL" id="TGZ81402.1"/>
    </source>
</evidence>
<dbReference type="AlphaFoldDB" id="A0A4S2MXH4"/>
<feature type="domain" description="ABC transmembrane type-1" evidence="12">
    <location>
        <begin position="260"/>
        <end position="543"/>
    </location>
</feature>
<dbReference type="InterPro" id="IPR039421">
    <property type="entry name" value="Type_1_exporter"/>
</dbReference>
<protein>
    <recommendedName>
        <fullName evidence="15">P-loop containing nucleoside triphosphate hydrolase protein</fullName>
    </recommendedName>
</protein>
<dbReference type="GO" id="GO:0140359">
    <property type="term" value="F:ABC-type transporter activity"/>
    <property type="evidence" value="ECO:0007669"/>
    <property type="project" value="InterPro"/>
</dbReference>
<dbReference type="Gene3D" id="3.40.50.300">
    <property type="entry name" value="P-loop containing nucleotide triphosphate hydrolases"/>
    <property type="match status" value="1"/>
</dbReference>
<keyword evidence="14" id="KW-1185">Reference proteome</keyword>
<evidence type="ECO:0000256" key="9">
    <source>
        <dbReference type="SAM" id="MobiDB-lite"/>
    </source>
</evidence>
<evidence type="ECO:0000259" key="11">
    <source>
        <dbReference type="PROSITE" id="PS50893"/>
    </source>
</evidence>
<feature type="region of interest" description="Disordered" evidence="9">
    <location>
        <begin position="193"/>
        <end position="214"/>
    </location>
</feature>
<feature type="compositionally biased region" description="Low complexity" evidence="9">
    <location>
        <begin position="902"/>
        <end position="919"/>
    </location>
</feature>